<evidence type="ECO:0000259" key="1">
    <source>
        <dbReference type="Pfam" id="PF20274"/>
    </source>
</evidence>
<accession>A0A1G5E100</accession>
<protein>
    <recommendedName>
        <fullName evidence="1">Cyclic-phosphate processing Receiver domain-containing protein</fullName>
    </recommendedName>
</protein>
<organism evidence="2 3">
    <name type="scientific">Paenibacillus polysaccharolyticus</name>
    <dbReference type="NCBI Taxonomy" id="582692"/>
    <lineage>
        <taxon>Bacteria</taxon>
        <taxon>Bacillati</taxon>
        <taxon>Bacillota</taxon>
        <taxon>Bacilli</taxon>
        <taxon>Bacillales</taxon>
        <taxon>Paenibacillaceae</taxon>
        <taxon>Paenibacillus</taxon>
    </lineage>
</organism>
<dbReference type="Pfam" id="PF20274">
    <property type="entry name" value="cREC_REC"/>
    <property type="match status" value="1"/>
</dbReference>
<dbReference type="EMBL" id="FMVM01000003">
    <property type="protein sequence ID" value="SCY20654.1"/>
    <property type="molecule type" value="Genomic_DNA"/>
</dbReference>
<name>A0A1G5E100_9BACL</name>
<dbReference type="AlphaFoldDB" id="A0A1G5E100"/>
<gene>
    <name evidence="2" type="ORF">SAMN05720606_103111</name>
</gene>
<proteinExistence type="predicted"/>
<reference evidence="3" key="1">
    <citation type="submission" date="2016-10" db="EMBL/GenBank/DDBJ databases">
        <authorList>
            <person name="Varghese N."/>
            <person name="Submissions S."/>
        </authorList>
    </citation>
    <scope>NUCLEOTIDE SEQUENCE [LARGE SCALE GENOMIC DNA]</scope>
    <source>
        <strain evidence="3">BL9</strain>
    </source>
</reference>
<evidence type="ECO:0000313" key="2">
    <source>
        <dbReference type="EMBL" id="SCY20654.1"/>
    </source>
</evidence>
<dbReference type="STRING" id="582692.SAMN05720606_103111"/>
<dbReference type="RefSeq" id="WP_090916747.1">
    <property type="nucleotide sequence ID" value="NZ_FMVM01000003.1"/>
</dbReference>
<dbReference type="Proteomes" id="UP000198538">
    <property type="component" value="Unassembled WGS sequence"/>
</dbReference>
<evidence type="ECO:0000313" key="3">
    <source>
        <dbReference type="Proteomes" id="UP000198538"/>
    </source>
</evidence>
<keyword evidence="3" id="KW-1185">Reference proteome</keyword>
<dbReference type="InterPro" id="IPR046909">
    <property type="entry name" value="cREC_REC"/>
</dbReference>
<feature type="domain" description="Cyclic-phosphate processing Receiver" evidence="1">
    <location>
        <begin position="1"/>
        <end position="84"/>
    </location>
</feature>
<sequence>MHVFLDDYRSCPRGFVLATNAEECLLLLRDGEVDILSLDYELGPDSMNGGEVAAAIVREGLYPREIYLHTSSMYGKRQMYEMLYSNKPDSVIIHNGPMTGEVMLRVAAEAEKL</sequence>